<feature type="coiled-coil region" evidence="1">
    <location>
        <begin position="60"/>
        <end position="94"/>
    </location>
</feature>
<dbReference type="Proteomes" id="UP000054047">
    <property type="component" value="Unassembled WGS sequence"/>
</dbReference>
<evidence type="ECO:0000256" key="1">
    <source>
        <dbReference type="SAM" id="Coils"/>
    </source>
</evidence>
<sequence>MKASRVATVQRKKRSQPAVKPAPAAGLDDESIEASVELLKADNSIPLHVKRIRDFLLQNLVREEREYAAVKAHEVELESENKKLRDEVNTLNAKLVLKSTNSPEPPAISSPASVHEVV</sequence>
<organism evidence="3 4">
    <name type="scientific">Ancylostoma duodenale</name>
    <dbReference type="NCBI Taxonomy" id="51022"/>
    <lineage>
        <taxon>Eukaryota</taxon>
        <taxon>Metazoa</taxon>
        <taxon>Ecdysozoa</taxon>
        <taxon>Nematoda</taxon>
        <taxon>Chromadorea</taxon>
        <taxon>Rhabditida</taxon>
        <taxon>Rhabditina</taxon>
        <taxon>Rhabditomorpha</taxon>
        <taxon>Strongyloidea</taxon>
        <taxon>Ancylostomatidae</taxon>
        <taxon>Ancylostomatinae</taxon>
        <taxon>Ancylostoma</taxon>
    </lineage>
</organism>
<accession>A0A0C2C7B5</accession>
<evidence type="ECO:0000313" key="4">
    <source>
        <dbReference type="Proteomes" id="UP000054047"/>
    </source>
</evidence>
<gene>
    <name evidence="3" type="ORF">ANCDUO_17722</name>
</gene>
<feature type="region of interest" description="Disordered" evidence="2">
    <location>
        <begin position="96"/>
        <end position="118"/>
    </location>
</feature>
<dbReference type="AlphaFoldDB" id="A0A0C2C7B5"/>
<feature type="region of interest" description="Disordered" evidence="2">
    <location>
        <begin position="1"/>
        <end position="26"/>
    </location>
</feature>
<name>A0A0C2C7B5_9BILA</name>
<feature type="compositionally biased region" description="Low complexity" evidence="2">
    <location>
        <begin position="109"/>
        <end position="118"/>
    </location>
</feature>
<evidence type="ECO:0000256" key="2">
    <source>
        <dbReference type="SAM" id="MobiDB-lite"/>
    </source>
</evidence>
<protein>
    <submittedName>
        <fullName evidence="3">Uncharacterized protein</fullName>
    </submittedName>
</protein>
<dbReference type="OrthoDB" id="5896080at2759"/>
<reference evidence="3 4" key="1">
    <citation type="submission" date="2013-12" db="EMBL/GenBank/DDBJ databases">
        <title>Draft genome of the parsitic nematode Ancylostoma duodenale.</title>
        <authorList>
            <person name="Mitreva M."/>
        </authorList>
    </citation>
    <scope>NUCLEOTIDE SEQUENCE [LARGE SCALE GENOMIC DNA]</scope>
    <source>
        <strain evidence="3 4">Zhejiang</strain>
    </source>
</reference>
<keyword evidence="1" id="KW-0175">Coiled coil</keyword>
<evidence type="ECO:0000313" key="3">
    <source>
        <dbReference type="EMBL" id="KIH52178.1"/>
    </source>
</evidence>
<dbReference type="EMBL" id="KN744329">
    <property type="protein sequence ID" value="KIH52178.1"/>
    <property type="molecule type" value="Genomic_DNA"/>
</dbReference>
<keyword evidence="4" id="KW-1185">Reference proteome</keyword>
<proteinExistence type="predicted"/>